<evidence type="ECO:0000256" key="3">
    <source>
        <dbReference type="ARBA" id="ARBA00022448"/>
    </source>
</evidence>
<dbReference type="GO" id="GO:0005886">
    <property type="term" value="C:plasma membrane"/>
    <property type="evidence" value="ECO:0007669"/>
    <property type="project" value="UniProtKB-SubCell"/>
</dbReference>
<name>A0A1M4Z8P1_9GAMM</name>
<sequence length="251" mass="26627">MTVESQLASPLFWLLALIGVTLTGISKSGFAGGAGVVAVPLLALVMPVPLAVLLMLPLLLAMDIKTIQYYRQHTSTAELKKIVPAALAGIAAGGLLLGKLPVESLKVLLGGLSIVFALWHRLAPILGQMKGAAWLWGGISGLTSTLIHAGGPPINIYLIAQRLPKLTWLASAGVFFGVMNAVKVFPYLMTGHWTRELLALSLALLPVAIFGTWLGRQIQGRISEQQFVLCCRLLLLVSGLLLIAQVIAGSR</sequence>
<dbReference type="Proteomes" id="UP000184170">
    <property type="component" value="Unassembled WGS sequence"/>
</dbReference>
<evidence type="ECO:0000256" key="8">
    <source>
        <dbReference type="RuleBase" id="RU363041"/>
    </source>
</evidence>
<dbReference type="Pfam" id="PF01925">
    <property type="entry name" value="TauE"/>
    <property type="match status" value="1"/>
</dbReference>
<feature type="transmembrane region" description="Helical" evidence="8">
    <location>
        <begin position="166"/>
        <end position="185"/>
    </location>
</feature>
<organism evidence="9 10">
    <name type="scientific">Microbulbifer donghaiensis</name>
    <dbReference type="NCBI Taxonomy" id="494016"/>
    <lineage>
        <taxon>Bacteria</taxon>
        <taxon>Pseudomonadati</taxon>
        <taxon>Pseudomonadota</taxon>
        <taxon>Gammaproteobacteria</taxon>
        <taxon>Cellvibrionales</taxon>
        <taxon>Microbulbiferaceae</taxon>
        <taxon>Microbulbifer</taxon>
    </lineage>
</organism>
<feature type="transmembrane region" description="Helical" evidence="8">
    <location>
        <begin position="197"/>
        <end position="214"/>
    </location>
</feature>
<accession>A0A1M4Z8P1</accession>
<dbReference type="STRING" id="494016.SAMN04487965_1473"/>
<evidence type="ECO:0000256" key="7">
    <source>
        <dbReference type="ARBA" id="ARBA00023136"/>
    </source>
</evidence>
<dbReference type="EMBL" id="FQVA01000001">
    <property type="protein sequence ID" value="SHF14439.1"/>
    <property type="molecule type" value="Genomic_DNA"/>
</dbReference>
<comment type="subcellular location">
    <subcellularLocation>
        <location evidence="1 8">Cell membrane</location>
        <topology evidence="1 8">Multi-pass membrane protein</topology>
    </subcellularLocation>
</comment>
<keyword evidence="10" id="KW-1185">Reference proteome</keyword>
<dbReference type="PANTHER" id="PTHR30269">
    <property type="entry name" value="TRANSMEMBRANE PROTEIN YFCA"/>
    <property type="match status" value="1"/>
</dbReference>
<evidence type="ECO:0000256" key="4">
    <source>
        <dbReference type="ARBA" id="ARBA00022475"/>
    </source>
</evidence>
<evidence type="ECO:0000313" key="9">
    <source>
        <dbReference type="EMBL" id="SHF14439.1"/>
    </source>
</evidence>
<dbReference type="AlphaFoldDB" id="A0A1M4Z8P1"/>
<feature type="transmembrane region" description="Helical" evidence="8">
    <location>
        <begin position="39"/>
        <end position="61"/>
    </location>
</feature>
<keyword evidence="4 8" id="KW-1003">Cell membrane</keyword>
<evidence type="ECO:0000256" key="5">
    <source>
        <dbReference type="ARBA" id="ARBA00022692"/>
    </source>
</evidence>
<keyword evidence="5 8" id="KW-0812">Transmembrane</keyword>
<evidence type="ECO:0000256" key="1">
    <source>
        <dbReference type="ARBA" id="ARBA00004651"/>
    </source>
</evidence>
<gene>
    <name evidence="9" type="ORF">SAMN04487965_1473</name>
</gene>
<keyword evidence="3" id="KW-0813">Transport</keyword>
<protein>
    <recommendedName>
        <fullName evidence="8">Probable membrane transporter protein</fullName>
    </recommendedName>
</protein>
<feature type="transmembrane region" description="Helical" evidence="8">
    <location>
        <begin position="134"/>
        <end position="160"/>
    </location>
</feature>
<keyword evidence="6 8" id="KW-1133">Transmembrane helix</keyword>
<dbReference type="InterPro" id="IPR002781">
    <property type="entry name" value="TM_pro_TauE-like"/>
</dbReference>
<evidence type="ECO:0000313" key="10">
    <source>
        <dbReference type="Proteomes" id="UP000184170"/>
    </source>
</evidence>
<dbReference type="PANTHER" id="PTHR30269:SF37">
    <property type="entry name" value="MEMBRANE TRANSPORTER PROTEIN"/>
    <property type="match status" value="1"/>
</dbReference>
<feature type="transmembrane region" description="Helical" evidence="8">
    <location>
        <begin position="226"/>
        <end position="248"/>
    </location>
</feature>
<dbReference type="InterPro" id="IPR052017">
    <property type="entry name" value="TSUP"/>
</dbReference>
<comment type="similarity">
    <text evidence="2 8">Belongs to the 4-toluene sulfonate uptake permease (TSUP) (TC 2.A.102) family.</text>
</comment>
<keyword evidence="7 8" id="KW-0472">Membrane</keyword>
<reference evidence="10" key="1">
    <citation type="submission" date="2016-11" db="EMBL/GenBank/DDBJ databases">
        <authorList>
            <person name="Varghese N."/>
            <person name="Submissions S."/>
        </authorList>
    </citation>
    <scope>NUCLEOTIDE SEQUENCE [LARGE SCALE GENOMIC DNA]</scope>
    <source>
        <strain evidence="10">CGMCC 1.7063</strain>
    </source>
</reference>
<proteinExistence type="inferred from homology"/>
<feature type="transmembrane region" description="Helical" evidence="8">
    <location>
        <begin position="82"/>
        <end position="98"/>
    </location>
</feature>
<evidence type="ECO:0000256" key="6">
    <source>
        <dbReference type="ARBA" id="ARBA00022989"/>
    </source>
</evidence>
<evidence type="ECO:0000256" key="2">
    <source>
        <dbReference type="ARBA" id="ARBA00009142"/>
    </source>
</evidence>